<evidence type="ECO:0000313" key="2">
    <source>
        <dbReference type="Proteomes" id="UP001107558"/>
    </source>
</evidence>
<protein>
    <recommendedName>
        <fullName evidence="3">NACHT domain-containing protein</fullName>
    </recommendedName>
</protein>
<reference evidence="1" key="1">
    <citation type="submission" date="2021-03" db="EMBL/GenBank/DDBJ databases">
        <title>Chromosome level genome of the anhydrobiotic midge Polypedilum vanderplanki.</title>
        <authorList>
            <person name="Yoshida Y."/>
            <person name="Kikawada T."/>
            <person name="Gusev O."/>
        </authorList>
    </citation>
    <scope>NUCLEOTIDE SEQUENCE</scope>
    <source>
        <strain evidence="1">NIAS01</strain>
        <tissue evidence="1">Whole body or cell culture</tissue>
    </source>
</reference>
<dbReference type="InterPro" id="IPR027417">
    <property type="entry name" value="P-loop_NTPase"/>
</dbReference>
<dbReference type="OrthoDB" id="7739966at2759"/>
<keyword evidence="2" id="KW-1185">Reference proteome</keyword>
<gene>
    <name evidence="1" type="ORF">PVAND_005121</name>
</gene>
<dbReference type="SUPFAM" id="SSF48403">
    <property type="entry name" value="Ankyrin repeat"/>
    <property type="match status" value="1"/>
</dbReference>
<accession>A0A9J6C036</accession>
<name>A0A9J6C036_POLVA</name>
<organism evidence="1 2">
    <name type="scientific">Polypedilum vanderplanki</name>
    <name type="common">Sleeping chironomid midge</name>
    <dbReference type="NCBI Taxonomy" id="319348"/>
    <lineage>
        <taxon>Eukaryota</taxon>
        <taxon>Metazoa</taxon>
        <taxon>Ecdysozoa</taxon>
        <taxon>Arthropoda</taxon>
        <taxon>Hexapoda</taxon>
        <taxon>Insecta</taxon>
        <taxon>Pterygota</taxon>
        <taxon>Neoptera</taxon>
        <taxon>Endopterygota</taxon>
        <taxon>Diptera</taxon>
        <taxon>Nematocera</taxon>
        <taxon>Chironomoidea</taxon>
        <taxon>Chironomidae</taxon>
        <taxon>Chironominae</taxon>
        <taxon>Polypedilum</taxon>
        <taxon>Polypedilum</taxon>
    </lineage>
</organism>
<evidence type="ECO:0000313" key="1">
    <source>
        <dbReference type="EMBL" id="KAG5675197.1"/>
    </source>
</evidence>
<dbReference type="InterPro" id="IPR036770">
    <property type="entry name" value="Ankyrin_rpt-contain_sf"/>
</dbReference>
<dbReference type="EMBL" id="JADBJN010000002">
    <property type="protein sequence ID" value="KAG5675197.1"/>
    <property type="molecule type" value="Genomic_DNA"/>
</dbReference>
<comment type="caution">
    <text evidence="1">The sequence shown here is derived from an EMBL/GenBank/DDBJ whole genome shotgun (WGS) entry which is preliminary data.</text>
</comment>
<sequence length="2022" mass="240971">MAELSEIYQVDYTNSTLIIDYGTFQNDKEIQQKNEKHTICEIQNCQTTIQATKILSSENFQKKFSNFIVYRVIIDEKLNLKNVQQPRNFEFDSRKNIIITYESKDLPDKIIFWKNSDSEDFHGISLIDENISISVSNFVLEFIITTLQNNLSVTSNSVLGMNLSNIYDSDGYNLLFTAIMKNKSLHLIKELLKIPFDINEVFSNKKKEYDETLIVTTWLNGNLKVVLELLNANSKFPKGFQKNKDTAPEILEFLNNSQTMHEAIKENKMEDVKSLHEKFPHLRYFLNEKNESAAKIAFQCNNDEIFKLLSDLEITFTDEEELNIECDEKIKEKFTDLISKSCIEVENKHLLELITRSVVNRGGTLRSLNYQLIQDSLIFLNSIEEIKPILQVASTAKNMKIHFDFRQSSVKYMNLSVGANVRGLFVANKYHLYIAGKLLLDKQTKNEGSGIISHELLHFSLHLIFRNERLPYAIDDDKNKQIYEKIVADYIKKKGKEKLIDAVYDDKLYDSKTQNKRSRELIVRVPQLLAIYHGNETKISEKEEEFKELFHYYYTTVRPALEEGFKVLEKLSNKTEQVKYSDLTKPLKAAIQNSEVFFQGNIIKLNNLITKEEEEIYNKLESDQIKKILNENKKILISEKQFDENKNYFERRFLDSSFDGEVWKANFNLNTYELTNDAKEKVQTYKNILKNTRASKLFLLADHAGSGKSTTLKYIYTRLKTTMSAVWTYFIDLHLYLDFFEKIESKLMICSEVEELEVVTDILIEIMGLMNPLDDFEKTIFKSMLMRSKVMLLYDGVDEISPTYNEFFMKLVSIIKSKTTTVQWITTRLQDIENMQKKFNHVVYKLLPLNHPETEKYIVKILEAKNIRKEIQQKEALEEIKKVNYSLKLIDNPLMLEMITELHIQGRLNKKDMNYNRYLIYEAMMDWKKEILAKDKGWLANYDSIIDSKFNIYDILKFYALKLSFKNEFEDFSADEFLNSDNYICKNFREMEKFKLFKTWKKRRVQINWTSDAIARTGLLIVTNFKTGAEFSGFAHKTFEEFFVAKFVVDCIAELFEEDDEEDLSSNEFKARVAFIAFIIASQCERNSKYELIWNFICDYYDGKKQVFLFKERFLNLINEHKLGKFTKKMINQHEYEKIKKFNDIFLNICEHLYNTRELDLSLLDENLSKGINEEHLNEFKRNCCHILEFMQAKPMTYFQQLFSKHHEHFNDNFFYQILHTFDFLNSMNCLYLTGYNEQTFNMSWNDNEDFILKYKDEEKNENYVKLSQLSDEQKKNFETEIKHLKSFSLLLSYITQVNVPTKDLEKFVKFNMREIINFVLRSQNLTDKVFEIFKIIYKTSKMEFSKAMGVILNEMKYPKIFPPFLIKNINFFFEKLEKFLDTDLNLIKTVICHNYKFSKIITLSITNNISYLRDFCARCYSNEEICNILQNQIRSSTETFFNFTECIKYFDEFCVQICPQYESFFQFMFCTCNSFYQILNLFIKYYEVFKINWVNYIGYPVYDKNMVLEIYVLILLVADKYFVIQPEMIDYQKGHLLKEKDQFISFLQIFSLFETNIIPPDHSQIFFKNNFMEILKLLFEFHQKAEFVFKILEKEFADSKEILVELIESEMIKVLWTEKLFLNNNSEFTPTYYFFYRIEKIFNENRELMRRILLIKYNYEHPLILLINFEMVKAYEIMTKYLTVEEIYGIVFHKTCESIEKKKGLKSENFESFISSVLPYGRCIYMCLNLNTFTRIIEPREYYLNLFNSLKIFILLLEMIEAFGISKDEIEKFFTKNLVYFMRYIFRNTFITNRIFKIFDKHFKDEKEKVVRIIANGLKSCRFFGNVFLIDEYVNNSQCKDKFDKFLTKLKEWLQINQDDHEVTLRTYRNLKQIFAEDEYKEILLLSINFNFTMLIDLYLEICSTEEILEIFIKNMNLIVNCNKSENFKRFFLENFKKENDKELLKSWFKFKMLKEITKKIKTVSENNVISYEKFKHILVEICKELGFTDEEIVKMCETDDQGVNLTTRTFGDHPLTITLS</sequence>
<dbReference type="Proteomes" id="UP001107558">
    <property type="component" value="Chromosome 2"/>
</dbReference>
<dbReference type="Gene3D" id="1.25.40.20">
    <property type="entry name" value="Ankyrin repeat-containing domain"/>
    <property type="match status" value="1"/>
</dbReference>
<dbReference type="SUPFAM" id="SSF52540">
    <property type="entry name" value="P-loop containing nucleoside triphosphate hydrolases"/>
    <property type="match status" value="1"/>
</dbReference>
<evidence type="ECO:0008006" key="3">
    <source>
        <dbReference type="Google" id="ProtNLM"/>
    </source>
</evidence>
<proteinExistence type="predicted"/>